<dbReference type="Proteomes" id="UP000092884">
    <property type="component" value="Chromosome"/>
</dbReference>
<organism evidence="2 3">
    <name type="scientific">Helicobacter enhydrae</name>
    <dbReference type="NCBI Taxonomy" id="222136"/>
    <lineage>
        <taxon>Bacteria</taxon>
        <taxon>Pseudomonadati</taxon>
        <taxon>Campylobacterota</taxon>
        <taxon>Epsilonproteobacteria</taxon>
        <taxon>Campylobacterales</taxon>
        <taxon>Helicobacteraceae</taxon>
        <taxon>Helicobacter</taxon>
    </lineage>
</organism>
<protein>
    <submittedName>
        <fullName evidence="2">Acyl carrier protein</fullName>
    </submittedName>
</protein>
<dbReference type="Gene3D" id="1.10.1200.10">
    <property type="entry name" value="ACP-like"/>
    <property type="match status" value="1"/>
</dbReference>
<gene>
    <name evidence="2" type="ORF">BBW65_07670</name>
</gene>
<dbReference type="EMBL" id="CP016503">
    <property type="protein sequence ID" value="ANV98681.1"/>
    <property type="molecule type" value="Genomic_DNA"/>
</dbReference>
<dbReference type="AlphaFoldDB" id="A0A1B1U7H4"/>
<dbReference type="OrthoDB" id="9811033at2"/>
<feature type="domain" description="Carrier" evidence="1">
    <location>
        <begin position="1"/>
        <end position="79"/>
    </location>
</feature>
<evidence type="ECO:0000313" key="3">
    <source>
        <dbReference type="Proteomes" id="UP000092884"/>
    </source>
</evidence>
<dbReference type="SUPFAM" id="SSF47336">
    <property type="entry name" value="ACP-like"/>
    <property type="match status" value="1"/>
</dbReference>
<name>A0A1B1U7H4_9HELI</name>
<evidence type="ECO:0000313" key="2">
    <source>
        <dbReference type="EMBL" id="ANV98681.1"/>
    </source>
</evidence>
<dbReference type="STRING" id="222136.BBW65_07670"/>
<reference evidence="3" key="1">
    <citation type="submission" date="2016-07" db="EMBL/GenBank/DDBJ databases">
        <authorList>
            <person name="Florea S."/>
            <person name="Webb J.S."/>
            <person name="Jaromczyk J."/>
            <person name="Schardl C.L."/>
        </authorList>
    </citation>
    <scope>NUCLEOTIDE SEQUENCE [LARGE SCALE GENOMIC DNA]</scope>
    <source>
        <strain evidence="3">MIT 01-6242</strain>
    </source>
</reference>
<dbReference type="InterPro" id="IPR009081">
    <property type="entry name" value="PP-bd_ACP"/>
</dbReference>
<dbReference type="InterPro" id="IPR036736">
    <property type="entry name" value="ACP-like_sf"/>
</dbReference>
<dbReference type="Pfam" id="PF00550">
    <property type="entry name" value="PP-binding"/>
    <property type="match status" value="1"/>
</dbReference>
<accession>A0A1B1U7H4</accession>
<dbReference type="RefSeq" id="WP_066341677.1">
    <property type="nucleotide sequence ID" value="NZ_CP016503.1"/>
</dbReference>
<sequence length="84" mass="9589">MTKEILHARVQDIFRDIFDDDELIITESSNSEEIEDWDSLNHVNLVASIEKAFGIKFALGELQELKNVGEMLDLILKKIGEKEG</sequence>
<keyword evidence="3" id="KW-1185">Reference proteome</keyword>
<dbReference type="KEGG" id="het:BBW65_07670"/>
<proteinExistence type="predicted"/>
<dbReference type="PROSITE" id="PS50075">
    <property type="entry name" value="CARRIER"/>
    <property type="match status" value="1"/>
</dbReference>
<evidence type="ECO:0000259" key="1">
    <source>
        <dbReference type="PROSITE" id="PS50075"/>
    </source>
</evidence>